<evidence type="ECO:0000313" key="3">
    <source>
        <dbReference type="Proteomes" id="UP001633002"/>
    </source>
</evidence>
<feature type="compositionally biased region" description="Polar residues" evidence="1">
    <location>
        <begin position="70"/>
        <end position="82"/>
    </location>
</feature>
<evidence type="ECO:0000256" key="1">
    <source>
        <dbReference type="SAM" id="MobiDB-lite"/>
    </source>
</evidence>
<reference evidence="2 3" key="1">
    <citation type="submission" date="2024-09" db="EMBL/GenBank/DDBJ databases">
        <title>Chromosome-scale assembly of Riccia sorocarpa.</title>
        <authorList>
            <person name="Paukszto L."/>
        </authorList>
    </citation>
    <scope>NUCLEOTIDE SEQUENCE [LARGE SCALE GENOMIC DNA]</scope>
    <source>
        <strain evidence="2">LP-2024</strain>
        <tissue evidence="2">Aerial parts of the thallus</tissue>
    </source>
</reference>
<feature type="compositionally biased region" description="Basic and acidic residues" evidence="1">
    <location>
        <begin position="112"/>
        <end position="131"/>
    </location>
</feature>
<proteinExistence type="predicted"/>
<evidence type="ECO:0000313" key="2">
    <source>
        <dbReference type="EMBL" id="KAL3695703.1"/>
    </source>
</evidence>
<organism evidence="2 3">
    <name type="scientific">Riccia sorocarpa</name>
    <dbReference type="NCBI Taxonomy" id="122646"/>
    <lineage>
        <taxon>Eukaryota</taxon>
        <taxon>Viridiplantae</taxon>
        <taxon>Streptophyta</taxon>
        <taxon>Embryophyta</taxon>
        <taxon>Marchantiophyta</taxon>
        <taxon>Marchantiopsida</taxon>
        <taxon>Marchantiidae</taxon>
        <taxon>Marchantiales</taxon>
        <taxon>Ricciaceae</taxon>
        <taxon>Riccia</taxon>
    </lineage>
</organism>
<dbReference type="EMBL" id="JBJQOH010000002">
    <property type="protein sequence ID" value="KAL3695703.1"/>
    <property type="molecule type" value="Genomic_DNA"/>
</dbReference>
<gene>
    <name evidence="2" type="ORF">R1sor_009779</name>
</gene>
<feature type="region of interest" description="Disordered" evidence="1">
    <location>
        <begin position="28"/>
        <end position="150"/>
    </location>
</feature>
<sequence length="267" mass="29594">MGDKSGDSPDDRVLRGFEAAREKLMRNNASSRAASLLGSSDVERATYRRDQLSVQGTTVSQNHHPVVTVHDNSTTSSGTGKNQVRETDVEDFPPLDRVTGRRSGRELPVGKQGEKVERSNMFHGPEEHTDGDQLEGADNTMTKGADDPAGNSQRLLEAQQELLKVIQNEEQGNLQEDEVVSDSQETTEKDMTGAEDQGGIHQLVTLEDDTQLGPLAMVLRTPDKWADVVERKWQIREHEGLKGGQWTPIVLQIKETRQSAVCYKVDH</sequence>
<feature type="compositionally biased region" description="Polar residues" evidence="1">
    <location>
        <begin position="52"/>
        <end position="63"/>
    </location>
</feature>
<name>A0ABD3HW30_9MARC</name>
<accession>A0ABD3HW30</accession>
<comment type="caution">
    <text evidence="2">The sequence shown here is derived from an EMBL/GenBank/DDBJ whole genome shotgun (WGS) entry which is preliminary data.</text>
</comment>
<feature type="region of interest" description="Disordered" evidence="1">
    <location>
        <begin position="169"/>
        <end position="195"/>
    </location>
</feature>
<dbReference type="Proteomes" id="UP001633002">
    <property type="component" value="Unassembled WGS sequence"/>
</dbReference>
<protein>
    <submittedName>
        <fullName evidence="2">Uncharacterized protein</fullName>
    </submittedName>
</protein>
<dbReference type="AlphaFoldDB" id="A0ABD3HW30"/>
<feature type="compositionally biased region" description="Low complexity" evidence="1">
    <location>
        <begin position="28"/>
        <end position="40"/>
    </location>
</feature>
<feature type="compositionally biased region" description="Basic and acidic residues" evidence="1">
    <location>
        <begin position="41"/>
        <end position="51"/>
    </location>
</feature>
<keyword evidence="3" id="KW-1185">Reference proteome</keyword>